<protein>
    <submittedName>
        <fullName evidence="1">Uncharacterized protein</fullName>
    </submittedName>
</protein>
<evidence type="ECO:0000313" key="2">
    <source>
        <dbReference type="Proteomes" id="UP000324800"/>
    </source>
</evidence>
<sequence>NRSEIMKGIDMKSIAEELRKPYDGTLEQKKEIQNKQEGKCNILYAIIHDRNDDEIRKTIINSGIVDYLFFIFDTRDLSSITIPYVDVIRQLTAGSDEVRLLLYSKKPYPYLLRLLNHQDNQVLLYTINSIFNILLTGSNTTSSSSLHPHFDRMSTYGGIEKLYSLFKRTDINKEIKDTTAICIGELFNKAQIPHSMRTEIISYLKTLINDSDKWTKNSSRITLKNLAQNSVNKSEIEKGGFEIPQ</sequence>
<dbReference type="InterPro" id="IPR016024">
    <property type="entry name" value="ARM-type_fold"/>
</dbReference>
<dbReference type="Proteomes" id="UP000324800">
    <property type="component" value="Unassembled WGS sequence"/>
</dbReference>
<dbReference type="InterPro" id="IPR011989">
    <property type="entry name" value="ARM-like"/>
</dbReference>
<feature type="non-terminal residue" evidence="1">
    <location>
        <position position="1"/>
    </location>
</feature>
<gene>
    <name evidence="1" type="ORF">EZS28_010222</name>
</gene>
<comment type="caution">
    <text evidence="1">The sequence shown here is derived from an EMBL/GenBank/DDBJ whole genome shotgun (WGS) entry which is preliminary data.</text>
</comment>
<dbReference type="EMBL" id="SNRW01001996">
    <property type="protein sequence ID" value="KAA6394247.1"/>
    <property type="molecule type" value="Genomic_DNA"/>
</dbReference>
<proteinExistence type="predicted"/>
<dbReference type="SUPFAM" id="SSF48371">
    <property type="entry name" value="ARM repeat"/>
    <property type="match status" value="1"/>
</dbReference>
<dbReference type="Gene3D" id="1.25.10.10">
    <property type="entry name" value="Leucine-rich Repeat Variant"/>
    <property type="match status" value="1"/>
</dbReference>
<accession>A0A5J4WGZ9</accession>
<name>A0A5J4WGZ9_9EUKA</name>
<reference evidence="1 2" key="1">
    <citation type="submission" date="2019-03" db="EMBL/GenBank/DDBJ databases">
        <title>Single cell metagenomics reveals metabolic interactions within the superorganism composed of flagellate Streblomastix strix and complex community of Bacteroidetes bacteria on its surface.</title>
        <authorList>
            <person name="Treitli S.C."/>
            <person name="Kolisko M."/>
            <person name="Husnik F."/>
            <person name="Keeling P."/>
            <person name="Hampl V."/>
        </authorList>
    </citation>
    <scope>NUCLEOTIDE SEQUENCE [LARGE SCALE GENOMIC DNA]</scope>
    <source>
        <strain evidence="1">ST1C</strain>
    </source>
</reference>
<evidence type="ECO:0000313" key="1">
    <source>
        <dbReference type="EMBL" id="KAA6394247.1"/>
    </source>
</evidence>
<organism evidence="1 2">
    <name type="scientific">Streblomastix strix</name>
    <dbReference type="NCBI Taxonomy" id="222440"/>
    <lineage>
        <taxon>Eukaryota</taxon>
        <taxon>Metamonada</taxon>
        <taxon>Preaxostyla</taxon>
        <taxon>Oxymonadida</taxon>
        <taxon>Streblomastigidae</taxon>
        <taxon>Streblomastix</taxon>
    </lineage>
</organism>
<dbReference type="AlphaFoldDB" id="A0A5J4WGZ9"/>